<dbReference type="OrthoDB" id="6374728at2759"/>
<dbReference type="AlphaFoldDB" id="A0A6L2PJ41"/>
<evidence type="ECO:0000313" key="2">
    <source>
        <dbReference type="Proteomes" id="UP000502823"/>
    </source>
</evidence>
<organism evidence="1 2">
    <name type="scientific">Coptotermes formosanus</name>
    <name type="common">Formosan subterranean termite</name>
    <dbReference type="NCBI Taxonomy" id="36987"/>
    <lineage>
        <taxon>Eukaryota</taxon>
        <taxon>Metazoa</taxon>
        <taxon>Ecdysozoa</taxon>
        <taxon>Arthropoda</taxon>
        <taxon>Hexapoda</taxon>
        <taxon>Insecta</taxon>
        <taxon>Pterygota</taxon>
        <taxon>Neoptera</taxon>
        <taxon>Polyneoptera</taxon>
        <taxon>Dictyoptera</taxon>
        <taxon>Blattodea</taxon>
        <taxon>Blattoidea</taxon>
        <taxon>Termitoidae</taxon>
        <taxon>Rhinotermitidae</taxon>
        <taxon>Coptotermes</taxon>
    </lineage>
</organism>
<keyword evidence="2" id="KW-1185">Reference proteome</keyword>
<comment type="caution">
    <text evidence="1">The sequence shown here is derived from an EMBL/GenBank/DDBJ whole genome shotgun (WGS) entry which is preliminary data.</text>
</comment>
<accession>A0A6L2PJ41</accession>
<proteinExistence type="predicted"/>
<reference evidence="2" key="1">
    <citation type="submission" date="2020-01" db="EMBL/GenBank/DDBJ databases">
        <title>Draft genome sequence of the Termite Coptotermes fromosanus.</title>
        <authorList>
            <person name="Itakura S."/>
            <person name="Yosikawa Y."/>
            <person name="Umezawa K."/>
        </authorList>
    </citation>
    <scope>NUCLEOTIDE SEQUENCE [LARGE SCALE GENOMIC DNA]</scope>
</reference>
<evidence type="ECO:0000313" key="1">
    <source>
        <dbReference type="EMBL" id="GFG32406.1"/>
    </source>
</evidence>
<dbReference type="InParanoid" id="A0A6L2PJ41"/>
<name>A0A6L2PJ41_COPFO</name>
<sequence>MVSKVVGGNSNGRRKDESSNFACIADAYKLPQGVFLFLGYSETDEALLKPHSNLSIQDAVVSLQDLMRHESSNK</sequence>
<gene>
    <name evidence="1" type="ORF">Cfor_07432</name>
</gene>
<dbReference type="Proteomes" id="UP000502823">
    <property type="component" value="Unassembled WGS sequence"/>
</dbReference>
<dbReference type="EMBL" id="BLKM01004790">
    <property type="protein sequence ID" value="GFG32406.1"/>
    <property type="molecule type" value="Genomic_DNA"/>
</dbReference>
<protein>
    <submittedName>
        <fullName evidence="1">Uncharacterized protein</fullName>
    </submittedName>
</protein>
<feature type="non-terminal residue" evidence="1">
    <location>
        <position position="74"/>
    </location>
</feature>